<dbReference type="InterPro" id="IPR012340">
    <property type="entry name" value="NA-bd_OB-fold"/>
</dbReference>
<accession>A0A133UJA8</accession>
<sequence>MNSGDEERVWKEIEGELDAGPSETLPEPAVPVDVSEVSSDEGKVQIVGEVVELDEKELSLDDGTGGIRVLFEDPSMVKDLDRGSAARIFGSVSSLEEGFELRAEIIQPLDGLDLDLYREVREETKKLENDLKDGGR</sequence>
<dbReference type="Gene3D" id="2.40.50.140">
    <property type="entry name" value="Nucleic acid-binding proteins"/>
    <property type="match status" value="1"/>
</dbReference>
<gene>
    <name evidence="2" type="ORF">AKJ65_04810</name>
</gene>
<keyword evidence="3" id="KW-1185">Reference proteome</keyword>
<protein>
    <submittedName>
        <fullName evidence="2">Uncharacterized protein</fullName>
    </submittedName>
</protein>
<evidence type="ECO:0000313" key="2">
    <source>
        <dbReference type="EMBL" id="KXA94321.1"/>
    </source>
</evidence>
<reference evidence="2 3" key="1">
    <citation type="journal article" date="2016" name="Sci. Rep.">
        <title>Metabolic traits of an uncultured archaeal lineage -MSBL1- from brine pools of the Red Sea.</title>
        <authorList>
            <person name="Mwirichia R."/>
            <person name="Alam I."/>
            <person name="Rashid M."/>
            <person name="Vinu M."/>
            <person name="Ba-Alawi W."/>
            <person name="Anthony Kamau A."/>
            <person name="Kamanda Ngugi D."/>
            <person name="Goker M."/>
            <person name="Klenk H.P."/>
            <person name="Bajic V."/>
            <person name="Stingl U."/>
        </authorList>
    </citation>
    <scope>NUCLEOTIDE SEQUENCE [LARGE SCALE GENOMIC DNA]</scope>
    <source>
        <strain evidence="2">SCGC-AAA259E19</strain>
    </source>
</reference>
<dbReference type="AlphaFoldDB" id="A0A133UJA8"/>
<name>A0A133UJA8_9EURY</name>
<dbReference type="EMBL" id="LHXO01000066">
    <property type="protein sequence ID" value="KXA94321.1"/>
    <property type="molecule type" value="Genomic_DNA"/>
</dbReference>
<organism evidence="2 3">
    <name type="scientific">candidate division MSBL1 archaeon SCGC-AAA259E19</name>
    <dbReference type="NCBI Taxonomy" id="1698264"/>
    <lineage>
        <taxon>Archaea</taxon>
        <taxon>Methanobacteriati</taxon>
        <taxon>Methanobacteriota</taxon>
        <taxon>candidate division MSBL1</taxon>
    </lineage>
</organism>
<evidence type="ECO:0000313" key="3">
    <source>
        <dbReference type="Proteomes" id="UP000070284"/>
    </source>
</evidence>
<evidence type="ECO:0000256" key="1">
    <source>
        <dbReference type="SAM" id="MobiDB-lite"/>
    </source>
</evidence>
<dbReference type="Proteomes" id="UP000070284">
    <property type="component" value="Unassembled WGS sequence"/>
</dbReference>
<feature type="region of interest" description="Disordered" evidence="1">
    <location>
        <begin position="1"/>
        <end position="38"/>
    </location>
</feature>
<comment type="caution">
    <text evidence="2">The sequence shown here is derived from an EMBL/GenBank/DDBJ whole genome shotgun (WGS) entry which is preliminary data.</text>
</comment>
<feature type="compositionally biased region" description="Low complexity" evidence="1">
    <location>
        <begin position="26"/>
        <end position="37"/>
    </location>
</feature>
<feature type="compositionally biased region" description="Basic and acidic residues" evidence="1">
    <location>
        <begin position="1"/>
        <end position="14"/>
    </location>
</feature>
<proteinExistence type="predicted"/>